<dbReference type="GO" id="GO:0030416">
    <property type="term" value="P:methylamine metabolic process"/>
    <property type="evidence" value="ECO:0007669"/>
    <property type="project" value="InterPro"/>
</dbReference>
<keyword evidence="6 8" id="KW-1133">Transmembrane helix</keyword>
<evidence type="ECO:0000259" key="9">
    <source>
        <dbReference type="Pfam" id="PF07291"/>
    </source>
</evidence>
<evidence type="ECO:0000256" key="1">
    <source>
        <dbReference type="ARBA" id="ARBA00003475"/>
    </source>
</evidence>
<keyword evidence="11" id="KW-1185">Reference proteome</keyword>
<feature type="transmembrane region" description="Helical" evidence="8">
    <location>
        <begin position="139"/>
        <end position="157"/>
    </location>
</feature>
<dbReference type="Pfam" id="PF07291">
    <property type="entry name" value="MauE"/>
    <property type="match status" value="1"/>
</dbReference>
<dbReference type="Proteomes" id="UP000003226">
    <property type="component" value="Unassembled WGS sequence"/>
</dbReference>
<comment type="subcellular location">
    <subcellularLocation>
        <location evidence="2">Membrane</location>
        <topology evidence="2">Multi-pass membrane protein</topology>
    </subcellularLocation>
</comment>
<keyword evidence="7 8" id="KW-0472">Membrane</keyword>
<evidence type="ECO:0000313" key="11">
    <source>
        <dbReference type="Proteomes" id="UP000003226"/>
    </source>
</evidence>
<dbReference type="GO" id="GO:0016020">
    <property type="term" value="C:membrane"/>
    <property type="evidence" value="ECO:0007669"/>
    <property type="project" value="UniProtKB-SubCell"/>
</dbReference>
<dbReference type="SUPFAM" id="SSF52833">
    <property type="entry name" value="Thioredoxin-like"/>
    <property type="match status" value="1"/>
</dbReference>
<evidence type="ECO:0000256" key="6">
    <source>
        <dbReference type="ARBA" id="ARBA00022989"/>
    </source>
</evidence>
<comment type="function">
    <text evidence="1">May be specifically involved in the processing, transport, and/or maturation of the MADH beta-subunit.</text>
</comment>
<gene>
    <name evidence="10" type="ORF">UU7_04102</name>
</gene>
<reference evidence="10 11" key="1">
    <citation type="journal article" date="2012" name="J. Bacteriol.">
        <title>Genome sequences for six rhodanobacter strains, isolated from soils and the terrestrial subsurface, with variable denitrification capabilities.</title>
        <authorList>
            <person name="Kostka J.E."/>
            <person name="Green S.J."/>
            <person name="Rishishwar L."/>
            <person name="Prakash O."/>
            <person name="Katz L.S."/>
            <person name="Marino-Ramirez L."/>
            <person name="Jordan I.K."/>
            <person name="Munk C."/>
            <person name="Ivanova N."/>
            <person name="Mikhailova N."/>
            <person name="Watson D.B."/>
            <person name="Brown S.D."/>
            <person name="Palumbo A.V."/>
            <person name="Brooks S.C."/>
        </authorList>
    </citation>
    <scope>NUCLEOTIDE SEQUENCE [LARGE SCALE GENOMIC DNA]</scope>
    <source>
        <strain evidence="10 11">B39</strain>
    </source>
</reference>
<protein>
    <recommendedName>
        <fullName evidence="4">Methylamine utilization protein MauE</fullName>
    </recommendedName>
</protein>
<comment type="caution">
    <text evidence="10">The sequence shown here is derived from an EMBL/GenBank/DDBJ whole genome shotgun (WGS) entry which is preliminary data.</text>
</comment>
<evidence type="ECO:0000313" key="10">
    <source>
        <dbReference type="EMBL" id="EIL94435.1"/>
    </source>
</evidence>
<evidence type="ECO:0000256" key="2">
    <source>
        <dbReference type="ARBA" id="ARBA00004141"/>
    </source>
</evidence>
<feature type="transmembrane region" description="Helical" evidence="8">
    <location>
        <begin position="46"/>
        <end position="67"/>
    </location>
</feature>
<sequence>MYSWADAVSAGCLSTLFFISAYKKISDRRSIVLWMTGKTRVSQKGSTGLLAALIALDLSLGGAALLWGPLSRWVLLALGVTLFAMLLAGRLLFSRTGCPCFGVASMVDERTNVSMVATFLGMSGLVAGIGEMGFTTSCLTLVSAVLILCGFGAGMNLSKSAYVGVRASDVTDMLPNIDDLDTEGKGVVLVFVSLKCPICMVFLRYLEKVSALLPGTFNIFVFADGMELDEPRRFGGGFICNGRPDLRHVLNIRLSPALVVASKGHSIRYSGIDGCNLGIGKMLVQTFAGSAKR</sequence>
<name>I4W4P4_9GAMM</name>
<evidence type="ECO:0000256" key="3">
    <source>
        <dbReference type="ARBA" id="ARBA00004856"/>
    </source>
</evidence>
<feature type="transmembrane region" description="Helical" evidence="8">
    <location>
        <begin position="73"/>
        <end position="93"/>
    </location>
</feature>
<dbReference type="InterPro" id="IPR009908">
    <property type="entry name" value="Methylamine_util_MauE"/>
</dbReference>
<evidence type="ECO:0000256" key="4">
    <source>
        <dbReference type="ARBA" id="ARBA00019078"/>
    </source>
</evidence>
<dbReference type="InterPro" id="IPR036249">
    <property type="entry name" value="Thioredoxin-like_sf"/>
</dbReference>
<dbReference type="EMBL" id="AJXT01000005">
    <property type="protein sequence ID" value="EIL94435.1"/>
    <property type="molecule type" value="Genomic_DNA"/>
</dbReference>
<organism evidence="10 11">
    <name type="scientific">Rhodanobacter spathiphylli B39</name>
    <dbReference type="NCBI Taxonomy" id="1163407"/>
    <lineage>
        <taxon>Bacteria</taxon>
        <taxon>Pseudomonadati</taxon>
        <taxon>Pseudomonadota</taxon>
        <taxon>Gammaproteobacteria</taxon>
        <taxon>Lysobacterales</taxon>
        <taxon>Rhodanobacteraceae</taxon>
        <taxon>Rhodanobacter</taxon>
    </lineage>
</organism>
<proteinExistence type="predicted"/>
<dbReference type="STRING" id="1163407.UU7_04102"/>
<evidence type="ECO:0000256" key="8">
    <source>
        <dbReference type="SAM" id="Phobius"/>
    </source>
</evidence>
<dbReference type="AlphaFoldDB" id="I4W4P4"/>
<evidence type="ECO:0000256" key="5">
    <source>
        <dbReference type="ARBA" id="ARBA00022692"/>
    </source>
</evidence>
<evidence type="ECO:0000256" key="7">
    <source>
        <dbReference type="ARBA" id="ARBA00023136"/>
    </source>
</evidence>
<keyword evidence="5 8" id="KW-0812">Transmembrane</keyword>
<comment type="pathway">
    <text evidence="3">One-carbon metabolism; methylamine degradation.</text>
</comment>
<accession>I4W4P4</accession>
<feature type="transmembrane region" description="Helical" evidence="8">
    <location>
        <begin position="113"/>
        <end position="133"/>
    </location>
</feature>
<feature type="domain" description="Methylamine utilisation protein MauE" evidence="9">
    <location>
        <begin position="4"/>
        <end position="121"/>
    </location>
</feature>
<feature type="transmembrane region" description="Helical" evidence="8">
    <location>
        <begin position="6"/>
        <end position="25"/>
    </location>
</feature>